<feature type="domain" description="FLYWCH-type" evidence="4">
    <location>
        <begin position="8"/>
        <end position="68"/>
    </location>
</feature>
<sequence>MANPTTMFSQRGELLLIINEYKYSKAHVSKDGKVRWRCIKKRCQQKVYTKEGDENYVILEKASVEHNHAPDIHVDRQIFNNSTKRKAVEDICERPLKIVDKELRKENFSNLTADDERHFLRSKKYLCCKTKIHTIIAQCCFEAISLWHF</sequence>
<organism evidence="5">
    <name type="scientific">Diabrotica virgifera virgifera</name>
    <name type="common">western corn rootworm</name>
    <dbReference type="NCBI Taxonomy" id="50390"/>
    <lineage>
        <taxon>Eukaryota</taxon>
        <taxon>Metazoa</taxon>
        <taxon>Ecdysozoa</taxon>
        <taxon>Arthropoda</taxon>
        <taxon>Hexapoda</taxon>
        <taxon>Insecta</taxon>
        <taxon>Pterygota</taxon>
        <taxon>Neoptera</taxon>
        <taxon>Endopterygota</taxon>
        <taxon>Coleoptera</taxon>
        <taxon>Polyphaga</taxon>
        <taxon>Cucujiformia</taxon>
        <taxon>Chrysomeloidea</taxon>
        <taxon>Chrysomelidae</taxon>
        <taxon>Galerucinae</taxon>
        <taxon>Diabroticina</taxon>
        <taxon>Diabroticites</taxon>
        <taxon>Diabrotica</taxon>
    </lineage>
</organism>
<keyword evidence="2" id="KW-0863">Zinc-finger</keyword>
<evidence type="ECO:0000256" key="3">
    <source>
        <dbReference type="ARBA" id="ARBA00022833"/>
    </source>
</evidence>
<dbReference type="Gene3D" id="2.20.25.240">
    <property type="match status" value="1"/>
</dbReference>
<gene>
    <name evidence="5" type="primary">LOC114333533</name>
</gene>
<dbReference type="GO" id="GO:0008270">
    <property type="term" value="F:zinc ion binding"/>
    <property type="evidence" value="ECO:0007669"/>
    <property type="project" value="UniProtKB-KW"/>
</dbReference>
<dbReference type="InterPro" id="IPR007588">
    <property type="entry name" value="Znf_FLYWCH"/>
</dbReference>
<dbReference type="InParanoid" id="A0A6P7FSD8"/>
<evidence type="ECO:0000259" key="4">
    <source>
        <dbReference type="Pfam" id="PF04500"/>
    </source>
</evidence>
<protein>
    <submittedName>
        <fullName evidence="5">Uncharacterized protein LOC114333533</fullName>
    </submittedName>
</protein>
<dbReference type="Pfam" id="PF04500">
    <property type="entry name" value="FLYWCH"/>
    <property type="match status" value="1"/>
</dbReference>
<accession>A0A6P7FSD8</accession>
<reference evidence="5" key="1">
    <citation type="submission" date="2025-08" db="UniProtKB">
        <authorList>
            <consortium name="RefSeq"/>
        </authorList>
    </citation>
    <scope>IDENTIFICATION</scope>
</reference>
<keyword evidence="3" id="KW-0862">Zinc</keyword>
<evidence type="ECO:0000313" key="5">
    <source>
        <dbReference type="RefSeq" id="XP_028139216.1"/>
    </source>
</evidence>
<dbReference type="AlphaFoldDB" id="A0A6P7FSD8"/>
<dbReference type="RefSeq" id="XP_028139216.1">
    <property type="nucleotide sequence ID" value="XM_028283415.1"/>
</dbReference>
<keyword evidence="1" id="KW-0479">Metal-binding</keyword>
<name>A0A6P7FSD8_DIAVI</name>
<proteinExistence type="predicted"/>
<evidence type="ECO:0000256" key="2">
    <source>
        <dbReference type="ARBA" id="ARBA00022771"/>
    </source>
</evidence>
<evidence type="ECO:0000256" key="1">
    <source>
        <dbReference type="ARBA" id="ARBA00022723"/>
    </source>
</evidence>
<feature type="non-terminal residue" evidence="5">
    <location>
        <position position="149"/>
    </location>
</feature>